<dbReference type="AlphaFoldDB" id="A0A7Y9LKT8"/>
<dbReference type="Proteomes" id="UP000542125">
    <property type="component" value="Unassembled WGS sequence"/>
</dbReference>
<dbReference type="GO" id="GO:0006935">
    <property type="term" value="P:chemotaxis"/>
    <property type="evidence" value="ECO:0007669"/>
    <property type="project" value="InterPro"/>
</dbReference>
<evidence type="ECO:0000256" key="3">
    <source>
        <dbReference type="ARBA" id="ARBA00048267"/>
    </source>
</evidence>
<reference evidence="5 6" key="1">
    <citation type="submission" date="2020-07" db="EMBL/GenBank/DDBJ databases">
        <title>Genomic Encyclopedia of Type Strains, Phase IV (KMG-V): Genome sequencing to study the core and pangenomes of soil and plant-associated prokaryotes.</title>
        <authorList>
            <person name="Whitman W."/>
        </authorList>
    </citation>
    <scope>NUCLEOTIDE SEQUENCE [LARGE SCALE GENOMIC DNA]</scope>
    <source>
        <strain evidence="5 6">SAS40</strain>
    </source>
</reference>
<comment type="caution">
    <text evidence="5">The sequence shown here is derived from an EMBL/GenBank/DDBJ whole genome shotgun (WGS) entry which is preliminary data.</text>
</comment>
<keyword evidence="6" id="KW-1185">Reference proteome</keyword>
<dbReference type="GO" id="GO:0000156">
    <property type="term" value="F:phosphorelay response regulator activity"/>
    <property type="evidence" value="ECO:0007669"/>
    <property type="project" value="InterPro"/>
</dbReference>
<evidence type="ECO:0000256" key="1">
    <source>
        <dbReference type="ARBA" id="ARBA00022801"/>
    </source>
</evidence>
<dbReference type="RefSeq" id="WP_179586780.1">
    <property type="nucleotide sequence ID" value="NZ_JACBYR010000001.1"/>
</dbReference>
<proteinExistence type="predicted"/>
<gene>
    <name evidence="5" type="ORF">FHW18_002535</name>
</gene>
<dbReference type="PANTHER" id="PTHR42872">
    <property type="entry name" value="PROTEIN-GLUTAMATE METHYLESTERASE/PROTEIN-GLUTAMINE GLUTAMINASE"/>
    <property type="match status" value="1"/>
</dbReference>
<organism evidence="5 6">
    <name type="scientific">Pigmentiphaga litoralis</name>
    <dbReference type="NCBI Taxonomy" id="516702"/>
    <lineage>
        <taxon>Bacteria</taxon>
        <taxon>Pseudomonadati</taxon>
        <taxon>Pseudomonadota</taxon>
        <taxon>Betaproteobacteria</taxon>
        <taxon>Burkholderiales</taxon>
        <taxon>Alcaligenaceae</taxon>
        <taxon>Pigmentiphaga</taxon>
    </lineage>
</organism>
<evidence type="ECO:0000313" key="6">
    <source>
        <dbReference type="Proteomes" id="UP000542125"/>
    </source>
</evidence>
<evidence type="ECO:0000256" key="2">
    <source>
        <dbReference type="ARBA" id="ARBA00039140"/>
    </source>
</evidence>
<keyword evidence="1" id="KW-0378">Hydrolase</keyword>
<dbReference type="EC" id="3.1.1.61" evidence="2"/>
<dbReference type="GO" id="GO:0005737">
    <property type="term" value="C:cytoplasm"/>
    <property type="evidence" value="ECO:0007669"/>
    <property type="project" value="InterPro"/>
</dbReference>
<dbReference type="EMBL" id="JACBYR010000001">
    <property type="protein sequence ID" value="NYE83264.1"/>
    <property type="molecule type" value="Genomic_DNA"/>
</dbReference>
<dbReference type="Gene3D" id="3.40.50.180">
    <property type="entry name" value="Methylesterase CheB, C-terminal domain"/>
    <property type="match status" value="1"/>
</dbReference>
<feature type="domain" description="CheB-type methylesterase" evidence="4">
    <location>
        <begin position="6"/>
        <end position="64"/>
    </location>
</feature>
<dbReference type="InterPro" id="IPR000673">
    <property type="entry name" value="Sig_transdc_resp-reg_Me-estase"/>
</dbReference>
<dbReference type="GO" id="GO:0008984">
    <property type="term" value="F:protein-glutamate methylesterase activity"/>
    <property type="evidence" value="ECO:0007669"/>
    <property type="project" value="UniProtKB-EC"/>
</dbReference>
<accession>A0A7Y9LKT8</accession>
<dbReference type="PANTHER" id="PTHR42872:SF6">
    <property type="entry name" value="PROTEIN-GLUTAMATE METHYLESTERASE_PROTEIN-GLUTAMINE GLUTAMINASE"/>
    <property type="match status" value="1"/>
</dbReference>
<protein>
    <recommendedName>
        <fullName evidence="2">protein-glutamate methylesterase</fullName>
        <ecNumber evidence="2">3.1.1.61</ecNumber>
    </recommendedName>
</protein>
<evidence type="ECO:0000259" key="4">
    <source>
        <dbReference type="Pfam" id="PF01339"/>
    </source>
</evidence>
<dbReference type="Pfam" id="PF01339">
    <property type="entry name" value="CheB_methylest"/>
    <property type="match status" value="1"/>
</dbReference>
<dbReference type="InterPro" id="IPR035909">
    <property type="entry name" value="CheB_C"/>
</dbReference>
<name>A0A7Y9LKT8_9BURK</name>
<evidence type="ECO:0000313" key="5">
    <source>
        <dbReference type="EMBL" id="NYE83264.1"/>
    </source>
</evidence>
<comment type="catalytic activity">
    <reaction evidence="3">
        <text>[protein]-L-glutamate 5-O-methyl ester + H2O = L-glutamyl-[protein] + methanol + H(+)</text>
        <dbReference type="Rhea" id="RHEA:23236"/>
        <dbReference type="Rhea" id="RHEA-COMP:10208"/>
        <dbReference type="Rhea" id="RHEA-COMP:10311"/>
        <dbReference type="ChEBI" id="CHEBI:15377"/>
        <dbReference type="ChEBI" id="CHEBI:15378"/>
        <dbReference type="ChEBI" id="CHEBI:17790"/>
        <dbReference type="ChEBI" id="CHEBI:29973"/>
        <dbReference type="ChEBI" id="CHEBI:82795"/>
        <dbReference type="EC" id="3.1.1.61"/>
    </reaction>
</comment>
<dbReference type="SUPFAM" id="SSF52738">
    <property type="entry name" value="Methylesterase CheB, C-terminal domain"/>
    <property type="match status" value="1"/>
</dbReference>
<sequence>MFSNRVVLSGALDDGTSGLWSIKRLGGVTMVQDPADAQFDSMPVSALEQVEIDHIVPAGEMGRLISTLLAGPTAATSRQGDEQVRERLALETSISADGDAFAKGVTDLGDYTPFTCPECEGVLIRVKEGKNVRFRCHTGHGLSREALLYGVVEKVEMRYWDVMRSLEEAAMLLEEMGHTLDDNGQSRAAARFRDNASQAARQSRQVRDLVLGDDALGSDTLMEEAALRRS</sequence>